<feature type="chain" id="PRO_5007864735" description="Lysine-specific metallo-endopeptidase domain-containing protein" evidence="2">
    <location>
        <begin position="18"/>
        <end position="328"/>
    </location>
</feature>
<accession>A0A165Q3N0</accession>
<dbReference type="AlphaFoldDB" id="A0A165Q3N0"/>
<protein>
    <recommendedName>
        <fullName evidence="5">Lysine-specific metallo-endopeptidase domain-containing protein</fullName>
    </recommendedName>
</protein>
<feature type="region of interest" description="Disordered" evidence="1">
    <location>
        <begin position="274"/>
        <end position="301"/>
    </location>
</feature>
<sequence>MHSRVLHVVGLVAAVTAQALDKPTLYSDGLPMSDYADGLQQVSATFRAVGPPDKCVEEAMGNNACDEGDVEAREVTYGDCEQPWILCRCSNANMSMDDIMTKFSYVPPGIRSYVGGLIALQAPAASAYIAGNFIVFNSDCVIPVFIHESSHALDSGVSGSSEWKNAVNTSACVPDYYANSNLIEDFAQVSVVYTYLSKHNTAKADTTCLDPQLDVFRQSERLTLAQKTTTCLPDKRPFTLEASSRPAIGDSGSTTPATATPAISRSTAFGSASATIPAGSTSPGSASETSTDVTSTQTDIPGAGLQRTTAVWSWTVVTVSSLWVISLY</sequence>
<evidence type="ECO:0000256" key="2">
    <source>
        <dbReference type="SAM" id="SignalP"/>
    </source>
</evidence>
<dbReference type="Proteomes" id="UP000077266">
    <property type="component" value="Unassembled WGS sequence"/>
</dbReference>
<evidence type="ECO:0000313" key="4">
    <source>
        <dbReference type="Proteomes" id="UP000077266"/>
    </source>
</evidence>
<proteinExistence type="predicted"/>
<dbReference type="EMBL" id="KV425885">
    <property type="protein sequence ID" value="KZW03035.1"/>
    <property type="molecule type" value="Genomic_DNA"/>
</dbReference>
<reference evidence="3 4" key="1">
    <citation type="journal article" date="2016" name="Mol. Biol. Evol.">
        <title>Comparative Genomics of Early-Diverging Mushroom-Forming Fungi Provides Insights into the Origins of Lignocellulose Decay Capabilities.</title>
        <authorList>
            <person name="Nagy L.G."/>
            <person name="Riley R."/>
            <person name="Tritt A."/>
            <person name="Adam C."/>
            <person name="Daum C."/>
            <person name="Floudas D."/>
            <person name="Sun H."/>
            <person name="Yadav J.S."/>
            <person name="Pangilinan J."/>
            <person name="Larsson K.H."/>
            <person name="Matsuura K."/>
            <person name="Barry K."/>
            <person name="Labutti K."/>
            <person name="Kuo R."/>
            <person name="Ohm R.A."/>
            <person name="Bhattacharya S.S."/>
            <person name="Shirouzu T."/>
            <person name="Yoshinaga Y."/>
            <person name="Martin F.M."/>
            <person name="Grigoriev I.V."/>
            <person name="Hibbett D.S."/>
        </authorList>
    </citation>
    <scope>NUCLEOTIDE SEQUENCE [LARGE SCALE GENOMIC DNA]</scope>
    <source>
        <strain evidence="3 4">HHB12029</strain>
    </source>
</reference>
<feature type="compositionally biased region" description="Low complexity" evidence="1">
    <location>
        <begin position="251"/>
        <end position="262"/>
    </location>
</feature>
<dbReference type="SUPFAM" id="SSF55486">
    <property type="entry name" value="Metalloproteases ('zincins'), catalytic domain"/>
    <property type="match status" value="1"/>
</dbReference>
<evidence type="ECO:0000256" key="1">
    <source>
        <dbReference type="SAM" id="MobiDB-lite"/>
    </source>
</evidence>
<feature type="compositionally biased region" description="Polar residues" evidence="1">
    <location>
        <begin position="274"/>
        <end position="299"/>
    </location>
</feature>
<keyword evidence="4" id="KW-1185">Reference proteome</keyword>
<feature type="region of interest" description="Disordered" evidence="1">
    <location>
        <begin position="242"/>
        <end position="262"/>
    </location>
</feature>
<gene>
    <name evidence="3" type="ORF">EXIGLDRAFT_728571</name>
</gene>
<evidence type="ECO:0000313" key="3">
    <source>
        <dbReference type="EMBL" id="KZW03035.1"/>
    </source>
</evidence>
<dbReference type="STRING" id="1314781.A0A165Q3N0"/>
<dbReference type="InParanoid" id="A0A165Q3N0"/>
<organism evidence="3 4">
    <name type="scientific">Exidia glandulosa HHB12029</name>
    <dbReference type="NCBI Taxonomy" id="1314781"/>
    <lineage>
        <taxon>Eukaryota</taxon>
        <taxon>Fungi</taxon>
        <taxon>Dikarya</taxon>
        <taxon>Basidiomycota</taxon>
        <taxon>Agaricomycotina</taxon>
        <taxon>Agaricomycetes</taxon>
        <taxon>Auriculariales</taxon>
        <taxon>Exidiaceae</taxon>
        <taxon>Exidia</taxon>
    </lineage>
</organism>
<feature type="signal peptide" evidence="2">
    <location>
        <begin position="1"/>
        <end position="17"/>
    </location>
</feature>
<name>A0A165Q3N0_EXIGL</name>
<keyword evidence="2" id="KW-0732">Signal</keyword>
<dbReference type="OrthoDB" id="2142213at2759"/>
<evidence type="ECO:0008006" key="5">
    <source>
        <dbReference type="Google" id="ProtNLM"/>
    </source>
</evidence>